<dbReference type="GO" id="GO:0005737">
    <property type="term" value="C:cytoplasm"/>
    <property type="evidence" value="ECO:0007669"/>
    <property type="project" value="UniProtKB-SubCell"/>
</dbReference>
<evidence type="ECO:0000256" key="10">
    <source>
        <dbReference type="ARBA" id="ARBA00022842"/>
    </source>
</evidence>
<evidence type="ECO:0000256" key="5">
    <source>
        <dbReference type="ARBA" id="ARBA00012180"/>
    </source>
</evidence>
<evidence type="ECO:0000256" key="2">
    <source>
        <dbReference type="ARBA" id="ARBA00004065"/>
    </source>
</evidence>
<dbReference type="InterPro" id="IPR022892">
    <property type="entry name" value="RNaseHI"/>
</dbReference>
<dbReference type="InterPro" id="IPR050092">
    <property type="entry name" value="RNase_H"/>
</dbReference>
<organism evidence="13 14">
    <name type="scientific">Deinococcus ruber</name>
    <dbReference type="NCBI Taxonomy" id="1848197"/>
    <lineage>
        <taxon>Bacteria</taxon>
        <taxon>Thermotogati</taxon>
        <taxon>Deinococcota</taxon>
        <taxon>Deinococci</taxon>
        <taxon>Deinococcales</taxon>
        <taxon>Deinococcaceae</taxon>
        <taxon>Deinococcus</taxon>
    </lineage>
</organism>
<sequence>MRIASSGDQRHMTDRKQVRLVTDGACSGNPGPGGWACLLTYGAHTKELSGGSPATTNNRMELTALLEGLRALKGPCDVHVVSDSRYIIDTFEQQWHVKWAQKGWKKGGKPIPNHDLWQALLSAAKPHTLTFEWVRGHAGHPENERVDRLAVQARDHAATLPPEASAPAEGGLFD</sequence>
<feature type="binding site" evidence="11">
    <location>
        <position position="61"/>
    </location>
    <ligand>
        <name>Mg(2+)</name>
        <dbReference type="ChEBI" id="CHEBI:18420"/>
        <label>1</label>
    </ligand>
</feature>
<keyword evidence="7 11" id="KW-0479">Metal-binding</keyword>
<evidence type="ECO:0000259" key="12">
    <source>
        <dbReference type="PROSITE" id="PS50879"/>
    </source>
</evidence>
<proteinExistence type="inferred from homology"/>
<keyword evidence="8 11" id="KW-0255">Endonuclease</keyword>
<dbReference type="Gene3D" id="3.30.420.10">
    <property type="entry name" value="Ribonuclease H-like superfamily/Ribonuclease H"/>
    <property type="match status" value="1"/>
</dbReference>
<dbReference type="PANTHER" id="PTHR10642:SF26">
    <property type="entry name" value="RIBONUCLEASE H1"/>
    <property type="match status" value="1"/>
</dbReference>
<comment type="function">
    <text evidence="2 11">Endonuclease that specifically degrades the RNA of RNA-DNA hybrids.</text>
</comment>
<protein>
    <recommendedName>
        <fullName evidence="5 11">Ribonuclease H</fullName>
        <shortName evidence="11">RNase H</shortName>
        <ecNumber evidence="5 11">3.1.26.4</ecNumber>
    </recommendedName>
</protein>
<dbReference type="InterPro" id="IPR012337">
    <property type="entry name" value="RNaseH-like_sf"/>
</dbReference>
<dbReference type="PROSITE" id="PS50879">
    <property type="entry name" value="RNASE_H_1"/>
    <property type="match status" value="1"/>
</dbReference>
<dbReference type="HAMAP" id="MF_00042">
    <property type="entry name" value="RNase_H"/>
    <property type="match status" value="1"/>
</dbReference>
<feature type="binding site" evidence="11">
    <location>
        <position position="23"/>
    </location>
    <ligand>
        <name>Mg(2+)</name>
        <dbReference type="ChEBI" id="CHEBI:18420"/>
        <label>2</label>
    </ligand>
</feature>
<feature type="binding site" evidence="11">
    <location>
        <position position="23"/>
    </location>
    <ligand>
        <name>Mg(2+)</name>
        <dbReference type="ChEBI" id="CHEBI:18420"/>
        <label>1</label>
    </ligand>
</feature>
<evidence type="ECO:0000256" key="8">
    <source>
        <dbReference type="ARBA" id="ARBA00022759"/>
    </source>
</evidence>
<accession>A0A918FB03</accession>
<dbReference type="PANTHER" id="PTHR10642">
    <property type="entry name" value="RIBONUCLEASE H1"/>
    <property type="match status" value="1"/>
</dbReference>
<dbReference type="GO" id="GO:0004523">
    <property type="term" value="F:RNA-DNA hybrid ribonuclease activity"/>
    <property type="evidence" value="ECO:0007669"/>
    <property type="project" value="UniProtKB-UniRule"/>
</dbReference>
<evidence type="ECO:0000256" key="3">
    <source>
        <dbReference type="ARBA" id="ARBA00005300"/>
    </source>
</evidence>
<feature type="binding site" evidence="11">
    <location>
        <position position="147"/>
    </location>
    <ligand>
        <name>Mg(2+)</name>
        <dbReference type="ChEBI" id="CHEBI:18420"/>
        <label>2</label>
    </ligand>
</feature>
<dbReference type="AlphaFoldDB" id="A0A918FB03"/>
<evidence type="ECO:0000256" key="1">
    <source>
        <dbReference type="ARBA" id="ARBA00000077"/>
    </source>
</evidence>
<evidence type="ECO:0000256" key="6">
    <source>
        <dbReference type="ARBA" id="ARBA00022722"/>
    </source>
</evidence>
<evidence type="ECO:0000313" key="13">
    <source>
        <dbReference type="EMBL" id="GGR17551.1"/>
    </source>
</evidence>
<feature type="domain" description="RNase H type-1" evidence="12">
    <location>
        <begin position="14"/>
        <end position="155"/>
    </location>
</feature>
<dbReference type="EMBL" id="BMQL01000020">
    <property type="protein sequence ID" value="GGR17551.1"/>
    <property type="molecule type" value="Genomic_DNA"/>
</dbReference>
<dbReference type="GO" id="GO:0043137">
    <property type="term" value="P:DNA replication, removal of RNA primer"/>
    <property type="evidence" value="ECO:0007669"/>
    <property type="project" value="TreeGrafter"/>
</dbReference>
<dbReference type="FunFam" id="3.30.420.10:FF:000089">
    <property type="entry name" value="Ribonuclease H"/>
    <property type="match status" value="1"/>
</dbReference>
<evidence type="ECO:0000256" key="9">
    <source>
        <dbReference type="ARBA" id="ARBA00022801"/>
    </source>
</evidence>
<feature type="binding site" evidence="11">
    <location>
        <position position="83"/>
    </location>
    <ligand>
        <name>Mg(2+)</name>
        <dbReference type="ChEBI" id="CHEBI:18420"/>
        <label>1</label>
    </ligand>
</feature>
<comment type="caution">
    <text evidence="13">The sequence shown here is derived from an EMBL/GenBank/DDBJ whole genome shotgun (WGS) entry which is preliminary data.</text>
</comment>
<dbReference type="NCBIfam" id="NF001236">
    <property type="entry name" value="PRK00203.1"/>
    <property type="match status" value="1"/>
</dbReference>
<comment type="cofactor">
    <cofactor evidence="11">
        <name>Mg(2+)</name>
        <dbReference type="ChEBI" id="CHEBI:18420"/>
    </cofactor>
    <text evidence="11">Binds 1 Mg(2+) ion per subunit. May bind a second metal ion at a regulatory site, or after substrate binding.</text>
</comment>
<comment type="catalytic activity">
    <reaction evidence="1 11">
        <text>Endonucleolytic cleavage to 5'-phosphomonoester.</text>
        <dbReference type="EC" id="3.1.26.4"/>
    </reaction>
</comment>
<dbReference type="GO" id="GO:0000287">
    <property type="term" value="F:magnesium ion binding"/>
    <property type="evidence" value="ECO:0007669"/>
    <property type="project" value="UniProtKB-UniRule"/>
</dbReference>
<name>A0A918FB03_9DEIO</name>
<reference evidence="13" key="2">
    <citation type="submission" date="2020-09" db="EMBL/GenBank/DDBJ databases">
        <authorList>
            <person name="Sun Q."/>
            <person name="Ohkuma M."/>
        </authorList>
    </citation>
    <scope>NUCLEOTIDE SEQUENCE</scope>
    <source>
        <strain evidence="13">JCM 31311</strain>
    </source>
</reference>
<dbReference type="InterPro" id="IPR002156">
    <property type="entry name" value="RNaseH_domain"/>
</dbReference>
<dbReference type="Proteomes" id="UP000603865">
    <property type="component" value="Unassembled WGS sequence"/>
</dbReference>
<gene>
    <name evidence="11 13" type="primary">rnhA</name>
    <name evidence="13" type="ORF">GCM10008957_32890</name>
</gene>
<evidence type="ECO:0000256" key="4">
    <source>
        <dbReference type="ARBA" id="ARBA00011245"/>
    </source>
</evidence>
<dbReference type="SUPFAM" id="SSF53098">
    <property type="entry name" value="Ribonuclease H-like"/>
    <property type="match status" value="1"/>
</dbReference>
<keyword evidence="10 11" id="KW-0460">Magnesium</keyword>
<dbReference type="CDD" id="cd09278">
    <property type="entry name" value="RNase_HI_prokaryote_like"/>
    <property type="match status" value="1"/>
</dbReference>
<keyword evidence="9 11" id="KW-0378">Hydrolase</keyword>
<comment type="subunit">
    <text evidence="4 11">Monomer.</text>
</comment>
<keyword evidence="6 11" id="KW-0540">Nuclease</keyword>
<dbReference type="InterPro" id="IPR036397">
    <property type="entry name" value="RNaseH_sf"/>
</dbReference>
<dbReference type="GO" id="GO:0003676">
    <property type="term" value="F:nucleic acid binding"/>
    <property type="evidence" value="ECO:0007669"/>
    <property type="project" value="InterPro"/>
</dbReference>
<keyword evidence="11" id="KW-0963">Cytoplasm</keyword>
<evidence type="ECO:0000256" key="11">
    <source>
        <dbReference type="HAMAP-Rule" id="MF_00042"/>
    </source>
</evidence>
<evidence type="ECO:0000313" key="14">
    <source>
        <dbReference type="Proteomes" id="UP000603865"/>
    </source>
</evidence>
<comment type="subcellular location">
    <subcellularLocation>
        <location evidence="11">Cytoplasm</location>
    </subcellularLocation>
</comment>
<dbReference type="Pfam" id="PF00075">
    <property type="entry name" value="RNase_H"/>
    <property type="match status" value="1"/>
</dbReference>
<evidence type="ECO:0000256" key="7">
    <source>
        <dbReference type="ARBA" id="ARBA00022723"/>
    </source>
</evidence>
<comment type="similarity">
    <text evidence="3 11">Belongs to the RNase H family.</text>
</comment>
<dbReference type="EC" id="3.1.26.4" evidence="5 11"/>
<keyword evidence="14" id="KW-1185">Reference proteome</keyword>
<reference evidence="13" key="1">
    <citation type="journal article" date="2014" name="Int. J. Syst. Evol. Microbiol.">
        <title>Complete genome sequence of Corynebacterium casei LMG S-19264T (=DSM 44701T), isolated from a smear-ripened cheese.</title>
        <authorList>
            <consortium name="US DOE Joint Genome Institute (JGI-PGF)"/>
            <person name="Walter F."/>
            <person name="Albersmeier A."/>
            <person name="Kalinowski J."/>
            <person name="Ruckert C."/>
        </authorList>
    </citation>
    <scope>NUCLEOTIDE SEQUENCE</scope>
    <source>
        <strain evidence="13">JCM 31311</strain>
    </source>
</reference>